<evidence type="ECO:0000256" key="3">
    <source>
        <dbReference type="SAM" id="MobiDB-lite"/>
    </source>
</evidence>
<dbReference type="CDD" id="cd09870">
    <property type="entry name" value="PIN_YEN1"/>
    <property type="match status" value="1"/>
</dbReference>
<name>A0A6S6VWR8_9PLEO</name>
<protein>
    <submittedName>
        <fullName evidence="6">XPG-I domain containing protein</fullName>
    </submittedName>
</protein>
<reference evidence="6" key="1">
    <citation type="submission" date="2021-02" db="EMBL/GenBank/DDBJ databases">
        <authorList>
            <person name="Syme A R."/>
            <person name="Syme A R."/>
            <person name="Moolhuijzen P."/>
        </authorList>
    </citation>
    <scope>NUCLEOTIDE SEQUENCE</scope>
    <source>
        <strain evidence="6">W1-1</strain>
    </source>
</reference>
<dbReference type="PANTHER" id="PTHR11081">
    <property type="entry name" value="FLAP ENDONUCLEASE FAMILY MEMBER"/>
    <property type="match status" value="1"/>
</dbReference>
<dbReference type="InterPro" id="IPR006084">
    <property type="entry name" value="XPG/Rad2"/>
</dbReference>
<evidence type="ECO:0000313" key="6">
    <source>
        <dbReference type="EMBL" id="CAE7023706.1"/>
    </source>
</evidence>
<dbReference type="SMART" id="SM00485">
    <property type="entry name" value="XPGN"/>
    <property type="match status" value="1"/>
</dbReference>
<dbReference type="InterPro" id="IPR006085">
    <property type="entry name" value="XPG_DNA_repair_N"/>
</dbReference>
<dbReference type="Pfam" id="PF00867">
    <property type="entry name" value="XPG_I"/>
    <property type="match status" value="1"/>
</dbReference>
<dbReference type="Pfam" id="PF00752">
    <property type="entry name" value="XPG_N"/>
    <property type="match status" value="1"/>
</dbReference>
<feature type="domain" description="XPG-I" evidence="4">
    <location>
        <begin position="117"/>
        <end position="196"/>
    </location>
</feature>
<dbReference type="InterPro" id="IPR036279">
    <property type="entry name" value="5-3_exonuclease_C_sf"/>
</dbReference>
<evidence type="ECO:0000256" key="2">
    <source>
        <dbReference type="ARBA" id="ARBA00022801"/>
    </source>
</evidence>
<sequence>MGIPELRPVIEVCEEIIPLAKLAQNCYQQHGRPFKIAIDAADWHYHNVSPEQERYIKKMEPAAHPVEKAIFFRVCKLLTMNIRPVFVFDGPEDKLKPSSKGRLMKAGARAIIKEALKGLGVPHIDAPGEAEADCCKLQTLGLVDAVWSQDSDCLMFGCTVWIRELRTAREPGNNSRHIGDTQKDHKRVRVVRAENLKIEGVQLERDDFVLFAMLKGGDFDTQGLPGCGPKIALKLLGANLGRSLCSRKSQQECDIWREEVLRKVLERQSIDIAIPRTWPRFDILQKYNDPKTHSEEALRNNALTHSNYDQPPNEADLLHTACIYFNFWSKKYYNHIGPILLSRFLAERDRSLPHEVPHGIELVRTRTKKTDDGSQPILMRKLTFSPLGLSILKNRQDFERLESTRPWKTDTSFNEDQRVTCEIPTFLLQDVLPPDVLEPPNAAAKKQQAKRKHQDDPGQQTDAPVKKRGRPRKADDTTGSSSAQASLSKTSHSTIPPRFPTTPSTPQTPGTLAGMPIFLSDDEDEELQEAIQRSRQDFDRNLHIPPGSKSTPFLATTSGSSVITSHRVGLHTIHTPVRTPHTTSLTPARRHVPVDWTSNDIDCIDLT</sequence>
<proteinExistence type="predicted"/>
<evidence type="ECO:0000313" key="7">
    <source>
        <dbReference type="Proteomes" id="UP000472372"/>
    </source>
</evidence>
<dbReference type="PRINTS" id="PR00853">
    <property type="entry name" value="XPGRADSUPER"/>
</dbReference>
<dbReference type="InterPro" id="IPR029060">
    <property type="entry name" value="PIN-like_dom_sf"/>
</dbReference>
<dbReference type="GO" id="GO:0006281">
    <property type="term" value="P:DNA repair"/>
    <property type="evidence" value="ECO:0007669"/>
    <property type="project" value="UniProtKB-ARBA"/>
</dbReference>
<evidence type="ECO:0000259" key="4">
    <source>
        <dbReference type="SMART" id="SM00484"/>
    </source>
</evidence>
<feature type="region of interest" description="Disordered" evidence="3">
    <location>
        <begin position="536"/>
        <end position="555"/>
    </location>
</feature>
<feature type="domain" description="XPG N-terminal" evidence="5">
    <location>
        <begin position="1"/>
        <end position="108"/>
    </location>
</feature>
<dbReference type="SMART" id="SM00484">
    <property type="entry name" value="XPGI"/>
    <property type="match status" value="1"/>
</dbReference>
<dbReference type="SUPFAM" id="SSF88723">
    <property type="entry name" value="PIN domain-like"/>
    <property type="match status" value="1"/>
</dbReference>
<evidence type="ECO:0000259" key="5">
    <source>
        <dbReference type="SMART" id="SM00485"/>
    </source>
</evidence>
<feature type="region of interest" description="Disordered" evidence="3">
    <location>
        <begin position="432"/>
        <end position="516"/>
    </location>
</feature>
<keyword evidence="2" id="KW-0378">Hydrolase</keyword>
<dbReference type="PANTHER" id="PTHR11081:SF62">
    <property type="entry name" value="XPG-I DOMAIN-CONTAINING PROTEIN"/>
    <property type="match status" value="1"/>
</dbReference>
<dbReference type="InterPro" id="IPR003903">
    <property type="entry name" value="UIM_dom"/>
</dbReference>
<dbReference type="InterPro" id="IPR006086">
    <property type="entry name" value="XPG-I_dom"/>
</dbReference>
<accession>A0A6S6VWR8</accession>
<evidence type="ECO:0000256" key="1">
    <source>
        <dbReference type="ARBA" id="ARBA00022722"/>
    </source>
</evidence>
<gene>
    <name evidence="6" type="ORF">PTTW11_03635</name>
</gene>
<dbReference type="Proteomes" id="UP000472372">
    <property type="component" value="Chromosome 3"/>
</dbReference>
<feature type="compositionally biased region" description="Low complexity" evidence="3">
    <location>
        <begin position="480"/>
        <end position="511"/>
    </location>
</feature>
<organism evidence="6 7">
    <name type="scientific">Pyrenophora teres f. teres</name>
    <dbReference type="NCBI Taxonomy" id="97479"/>
    <lineage>
        <taxon>Eukaryota</taxon>
        <taxon>Fungi</taxon>
        <taxon>Dikarya</taxon>
        <taxon>Ascomycota</taxon>
        <taxon>Pezizomycotina</taxon>
        <taxon>Dothideomycetes</taxon>
        <taxon>Pleosporomycetidae</taxon>
        <taxon>Pleosporales</taxon>
        <taxon>Pleosporineae</taxon>
        <taxon>Pleosporaceae</taxon>
        <taxon>Pyrenophora</taxon>
    </lineage>
</organism>
<dbReference type="PROSITE" id="PS50330">
    <property type="entry name" value="UIM"/>
    <property type="match status" value="1"/>
</dbReference>
<dbReference type="EMBL" id="HG992979">
    <property type="protein sequence ID" value="CAE7023706.1"/>
    <property type="molecule type" value="Genomic_DNA"/>
</dbReference>
<dbReference type="Gene3D" id="1.10.150.20">
    <property type="entry name" value="5' to 3' exonuclease, C-terminal subdomain"/>
    <property type="match status" value="1"/>
</dbReference>
<dbReference type="GO" id="GO:0017108">
    <property type="term" value="F:5'-flap endonuclease activity"/>
    <property type="evidence" value="ECO:0007669"/>
    <property type="project" value="TreeGrafter"/>
</dbReference>
<keyword evidence="1" id="KW-0540">Nuclease</keyword>
<dbReference type="Gene3D" id="3.40.50.1010">
    <property type="entry name" value="5'-nuclease"/>
    <property type="match status" value="2"/>
</dbReference>
<dbReference type="AlphaFoldDB" id="A0A6S6VWR8"/>
<dbReference type="SUPFAM" id="SSF47807">
    <property type="entry name" value="5' to 3' exonuclease, C-terminal subdomain"/>
    <property type="match status" value="1"/>
</dbReference>